<dbReference type="PROSITE" id="PS51819">
    <property type="entry name" value="VOC"/>
    <property type="match status" value="1"/>
</dbReference>
<dbReference type="Proteomes" id="UP001597033">
    <property type="component" value="Unassembled WGS sequence"/>
</dbReference>
<dbReference type="InterPro" id="IPR029068">
    <property type="entry name" value="Glyas_Bleomycin-R_OHBP_Dase"/>
</dbReference>
<dbReference type="SUPFAM" id="SSF54593">
    <property type="entry name" value="Glyoxalase/Bleomycin resistance protein/Dihydroxybiphenyl dioxygenase"/>
    <property type="match status" value="1"/>
</dbReference>
<reference evidence="3" key="1">
    <citation type="journal article" date="2019" name="Int. J. Syst. Evol. Microbiol.">
        <title>The Global Catalogue of Microorganisms (GCM) 10K type strain sequencing project: providing services to taxonomists for standard genome sequencing and annotation.</title>
        <authorList>
            <consortium name="The Broad Institute Genomics Platform"/>
            <consortium name="The Broad Institute Genome Sequencing Center for Infectious Disease"/>
            <person name="Wu L."/>
            <person name="Ma J."/>
        </authorList>
    </citation>
    <scope>NUCLEOTIDE SEQUENCE [LARGE SCALE GENOMIC DNA]</scope>
    <source>
        <strain evidence="3">CCUG 55854</strain>
    </source>
</reference>
<proteinExistence type="predicted"/>
<name>A0ABW3LYB6_9GAMM</name>
<dbReference type="RefSeq" id="WP_162375263.1">
    <property type="nucleotide sequence ID" value="NZ_JBHTKN010000007.1"/>
</dbReference>
<evidence type="ECO:0000313" key="3">
    <source>
        <dbReference type="Proteomes" id="UP001597033"/>
    </source>
</evidence>
<dbReference type="PANTHER" id="PTHR35006">
    <property type="entry name" value="GLYOXALASE FAMILY PROTEIN (AFU_ORTHOLOGUE AFUA_5G14830)"/>
    <property type="match status" value="1"/>
</dbReference>
<dbReference type="InterPro" id="IPR004360">
    <property type="entry name" value="Glyas_Fos-R_dOase_dom"/>
</dbReference>
<dbReference type="Gene3D" id="3.10.180.10">
    <property type="entry name" value="2,3-Dihydroxybiphenyl 1,2-Dioxygenase, domain 1"/>
    <property type="match status" value="1"/>
</dbReference>
<dbReference type="PANTHER" id="PTHR35006:SF2">
    <property type="entry name" value="GLYOXALASE FAMILY PROTEIN (AFU_ORTHOLOGUE AFUA_5G14830)"/>
    <property type="match status" value="1"/>
</dbReference>
<sequence length="128" mass="13293">MLDHVGVTVADFARSLAFYRLALAPLGIDVAMEVDSSLTGGSAHAGFGSEGKPFFWIGDGGAVAAGVHVAFLARSRAAVDAFHRAALAAGGVDNGAPGLRPHYHPNYYGAFVRDPDGHNVEAVCHHPE</sequence>
<protein>
    <submittedName>
        <fullName evidence="2">VOC family protein</fullName>
    </submittedName>
</protein>
<accession>A0ABW3LYB6</accession>
<dbReference type="Pfam" id="PF00903">
    <property type="entry name" value="Glyoxalase"/>
    <property type="match status" value="1"/>
</dbReference>
<evidence type="ECO:0000313" key="2">
    <source>
        <dbReference type="EMBL" id="MFD1042920.1"/>
    </source>
</evidence>
<keyword evidence="3" id="KW-1185">Reference proteome</keyword>
<organism evidence="2 3">
    <name type="scientific">Pseudoxanthomonas kaohsiungensis</name>
    <dbReference type="NCBI Taxonomy" id="283923"/>
    <lineage>
        <taxon>Bacteria</taxon>
        <taxon>Pseudomonadati</taxon>
        <taxon>Pseudomonadota</taxon>
        <taxon>Gammaproteobacteria</taxon>
        <taxon>Lysobacterales</taxon>
        <taxon>Lysobacteraceae</taxon>
        <taxon>Pseudoxanthomonas</taxon>
    </lineage>
</organism>
<evidence type="ECO:0000259" key="1">
    <source>
        <dbReference type="PROSITE" id="PS51819"/>
    </source>
</evidence>
<dbReference type="InterPro" id="IPR037523">
    <property type="entry name" value="VOC_core"/>
</dbReference>
<dbReference type="CDD" id="cd07262">
    <property type="entry name" value="VOC_like"/>
    <property type="match status" value="1"/>
</dbReference>
<comment type="caution">
    <text evidence="2">The sequence shown here is derived from an EMBL/GenBank/DDBJ whole genome shotgun (WGS) entry which is preliminary data.</text>
</comment>
<gene>
    <name evidence="2" type="ORF">ACFQ2N_11260</name>
</gene>
<dbReference type="EMBL" id="JBHTKN010000007">
    <property type="protein sequence ID" value="MFD1042920.1"/>
    <property type="molecule type" value="Genomic_DNA"/>
</dbReference>
<feature type="domain" description="VOC" evidence="1">
    <location>
        <begin position="1"/>
        <end position="125"/>
    </location>
</feature>